<name>A0A5B7HMV1_PORTR</name>
<sequence length="166" mass="18412">MSFLQQLSLQGQRHHQQPRTFMRRCILRAPLQHTVLYTQHLPLFHQGLGGRTFWRQFLPARLLTLLHPPQHRSNVRIGMLGIFPSLAGLTWSTFHSYPLATNFLLSRAVCAPNLTWPATHCPRCHGYIPGSAPLGNCTPPSSSATSTAVLLGSSEFLATSAPHGRS</sequence>
<reference evidence="1 2" key="1">
    <citation type="submission" date="2019-05" db="EMBL/GenBank/DDBJ databases">
        <title>Another draft genome of Portunus trituberculatus and its Hox gene families provides insights of decapod evolution.</title>
        <authorList>
            <person name="Jeong J.-H."/>
            <person name="Song I."/>
            <person name="Kim S."/>
            <person name="Choi T."/>
            <person name="Kim D."/>
            <person name="Ryu S."/>
            <person name="Kim W."/>
        </authorList>
    </citation>
    <scope>NUCLEOTIDE SEQUENCE [LARGE SCALE GENOMIC DNA]</scope>
    <source>
        <tissue evidence="1">Muscle</tissue>
    </source>
</reference>
<dbReference type="AlphaFoldDB" id="A0A5B7HMV1"/>
<organism evidence="1 2">
    <name type="scientific">Portunus trituberculatus</name>
    <name type="common">Swimming crab</name>
    <name type="synonym">Neptunus trituberculatus</name>
    <dbReference type="NCBI Taxonomy" id="210409"/>
    <lineage>
        <taxon>Eukaryota</taxon>
        <taxon>Metazoa</taxon>
        <taxon>Ecdysozoa</taxon>
        <taxon>Arthropoda</taxon>
        <taxon>Crustacea</taxon>
        <taxon>Multicrustacea</taxon>
        <taxon>Malacostraca</taxon>
        <taxon>Eumalacostraca</taxon>
        <taxon>Eucarida</taxon>
        <taxon>Decapoda</taxon>
        <taxon>Pleocyemata</taxon>
        <taxon>Brachyura</taxon>
        <taxon>Eubrachyura</taxon>
        <taxon>Portunoidea</taxon>
        <taxon>Portunidae</taxon>
        <taxon>Portuninae</taxon>
        <taxon>Portunus</taxon>
    </lineage>
</organism>
<proteinExistence type="predicted"/>
<protein>
    <submittedName>
        <fullName evidence="1">Uncharacterized protein</fullName>
    </submittedName>
</protein>
<accession>A0A5B7HMV1</accession>
<comment type="caution">
    <text evidence="1">The sequence shown here is derived from an EMBL/GenBank/DDBJ whole genome shotgun (WGS) entry which is preliminary data.</text>
</comment>
<keyword evidence="2" id="KW-1185">Reference proteome</keyword>
<evidence type="ECO:0000313" key="1">
    <source>
        <dbReference type="EMBL" id="MPC72622.1"/>
    </source>
</evidence>
<evidence type="ECO:0000313" key="2">
    <source>
        <dbReference type="Proteomes" id="UP000324222"/>
    </source>
</evidence>
<gene>
    <name evidence="1" type="ORF">E2C01_066934</name>
</gene>
<dbReference type="Proteomes" id="UP000324222">
    <property type="component" value="Unassembled WGS sequence"/>
</dbReference>
<dbReference type="EMBL" id="VSRR010035070">
    <property type="protein sequence ID" value="MPC72622.1"/>
    <property type="molecule type" value="Genomic_DNA"/>
</dbReference>